<proteinExistence type="predicted"/>
<evidence type="ECO:0000313" key="2">
    <source>
        <dbReference type="Proteomes" id="UP000092093"/>
    </source>
</evidence>
<dbReference type="EMBL" id="LJOW01000051">
    <property type="protein sequence ID" value="OBQ43537.1"/>
    <property type="molecule type" value="Genomic_DNA"/>
</dbReference>
<evidence type="ECO:0000313" key="1">
    <source>
        <dbReference type="EMBL" id="OBQ43537.1"/>
    </source>
</evidence>
<gene>
    <name evidence="1" type="ORF">AN484_12005</name>
</gene>
<protein>
    <submittedName>
        <fullName evidence="1">Uncharacterized protein</fullName>
    </submittedName>
</protein>
<sequence length="454" mass="48337">MALVNPNIALGVRQPEFTPRNAMADYAQMQQILNAQDTQRMNALKMQEAQQMNALKLQEARNVMTERNALRQLNPSASDYEDQLFRVNPTLGIQYRKERSAAEASAAAAGASRAAAAKSEFALKNERRKFGEDLKRGLSANPSDENIVAFGQDAVLQGLYTEDEVKATVGQLLAMPREERVRVLSQAGASAGELKPTVKSIDTGGAVNLVNVPAFGGAPTTLGTATKTMAPGEAQRLENDAKRIKLDGQRLGLEGRRVAVLEENNRRDADPAFQQRMGGARAVGEAIAKGDVAAMQALPKVISRAEEGIRLIDELVGKRDSKTGQLLKGEKPHPGFSGSVGATWLPGARFVPGTDAASFMSRFDQIKGASFLEAFESLKGGGAITEKEGAKATDAINRMSISSDEKEFVRAAMDLQDVIRKGVMNAQTRASRSGGAGAPAAPAAGGVIEFGSLK</sequence>
<name>A0A1B7X2F1_APHFL</name>
<organism evidence="1 2">
    <name type="scientific">Aphanizomenon flos-aquae WA102</name>
    <dbReference type="NCBI Taxonomy" id="1710896"/>
    <lineage>
        <taxon>Bacteria</taxon>
        <taxon>Bacillati</taxon>
        <taxon>Cyanobacteriota</taxon>
        <taxon>Cyanophyceae</taxon>
        <taxon>Nostocales</taxon>
        <taxon>Aphanizomenonaceae</taxon>
        <taxon>Aphanizomenon</taxon>
    </lineage>
</organism>
<dbReference type="Proteomes" id="UP000092093">
    <property type="component" value="Unassembled WGS sequence"/>
</dbReference>
<dbReference type="AlphaFoldDB" id="A0A1B7X2F1"/>
<accession>A0A1B7X2F1</accession>
<reference evidence="1 2" key="1">
    <citation type="submission" date="2015-09" db="EMBL/GenBank/DDBJ databases">
        <title>Aphanizomenon flos-aquae WA102.</title>
        <authorList>
            <person name="Driscoll C."/>
        </authorList>
    </citation>
    <scope>NUCLEOTIDE SEQUENCE [LARGE SCALE GENOMIC DNA]</scope>
    <source>
        <strain evidence="1">WA102</strain>
    </source>
</reference>
<comment type="caution">
    <text evidence="1">The sequence shown here is derived from an EMBL/GenBank/DDBJ whole genome shotgun (WGS) entry which is preliminary data.</text>
</comment>